<evidence type="ECO:0000313" key="5">
    <source>
        <dbReference type="Proteomes" id="UP001165986"/>
    </source>
</evidence>
<dbReference type="InterPro" id="IPR013424">
    <property type="entry name" value="Ice-binding_C"/>
</dbReference>
<dbReference type="RefSeq" id="WP_191758086.1">
    <property type="nucleotide sequence ID" value="NZ_VJXY01000013.1"/>
</dbReference>
<dbReference type="Pfam" id="PF07589">
    <property type="entry name" value="PEP-CTERM"/>
    <property type="match status" value="1"/>
</dbReference>
<name>A0AA40VR40_9NOST</name>
<evidence type="ECO:0000256" key="1">
    <source>
        <dbReference type="SAM" id="SignalP"/>
    </source>
</evidence>
<feature type="domain" description="DUF4114" evidence="3">
    <location>
        <begin position="155"/>
        <end position="236"/>
    </location>
</feature>
<feature type="signal peptide" evidence="1">
    <location>
        <begin position="1"/>
        <end position="29"/>
    </location>
</feature>
<dbReference type="AlphaFoldDB" id="A0AA40VR40"/>
<dbReference type="EMBL" id="VJXY01000013">
    <property type="protein sequence ID" value="MBD6616842.1"/>
    <property type="molecule type" value="Genomic_DNA"/>
</dbReference>
<sequence length="278" mass="29532">MNNKGLTGLIAAAAATLTSVISAIAPASAADFTWGNWNATTSGVQSATTDTSGFQSLIPNFQQLVQPEGIALQNLNKLDPTKLFLKSESNVRLWFLNEGASYKNQLAYQAINGSQSQKGLIFEDASCKTGNLCEKPSNDGILNVGDYVDLGTIAGGTQINFWLNADGANQNRSFNNVYGAPDAANPDGLEHLVAYEYNGYLLIGFEDLYGSLGSTDGGNISPTDRDFNDVVFVVDFGKDNILTSSVPEPSTAAAMLGVGAIGMLKLRRRRQSKAEKSA</sequence>
<organism evidence="4 5">
    <name type="scientific">Komarekiella delphini-convector SJRDD-AB1</name>
    <dbReference type="NCBI Taxonomy" id="2593771"/>
    <lineage>
        <taxon>Bacteria</taxon>
        <taxon>Bacillati</taxon>
        <taxon>Cyanobacteriota</taxon>
        <taxon>Cyanophyceae</taxon>
        <taxon>Nostocales</taxon>
        <taxon>Nostocaceae</taxon>
        <taxon>Komarekiella</taxon>
        <taxon>Komarekiella delphini-convector</taxon>
    </lineage>
</organism>
<evidence type="ECO:0000259" key="3">
    <source>
        <dbReference type="Pfam" id="PF13448"/>
    </source>
</evidence>
<evidence type="ECO:0000313" key="4">
    <source>
        <dbReference type="EMBL" id="MBD6616842.1"/>
    </source>
</evidence>
<dbReference type="InterPro" id="IPR025193">
    <property type="entry name" value="DUF4114"/>
</dbReference>
<gene>
    <name evidence="4" type="ORF">FNW02_13630</name>
</gene>
<keyword evidence="5" id="KW-1185">Reference proteome</keyword>
<dbReference type="Proteomes" id="UP001165986">
    <property type="component" value="Unassembled WGS sequence"/>
</dbReference>
<reference evidence="4" key="1">
    <citation type="submission" date="2019-07" db="EMBL/GenBank/DDBJ databases">
        <title>Toxilogical consequences of a new and cryptic species of cyanobacteria (Komarekiella delphini-convector) recovered from the epidermis of a bottlenose dolphin and 1500 ft. in the air.</title>
        <authorList>
            <person name="Brown A.O."/>
            <person name="Dvorak P."/>
            <person name="Villanueva C.D."/>
            <person name="Foss A.J."/>
            <person name="Garvey A.D."/>
            <person name="Gibson Q.A."/>
            <person name="Johansen J.R."/>
            <person name="Casamatta D.A."/>
        </authorList>
    </citation>
    <scope>NUCLEOTIDE SEQUENCE</scope>
    <source>
        <strain evidence="4">SJRDD-AB1</strain>
    </source>
</reference>
<dbReference type="Pfam" id="PF13448">
    <property type="entry name" value="DUF4114"/>
    <property type="match status" value="1"/>
</dbReference>
<keyword evidence="1" id="KW-0732">Signal</keyword>
<proteinExistence type="predicted"/>
<protein>
    <submittedName>
        <fullName evidence="4">DUF4114 domain-containing protein</fullName>
    </submittedName>
</protein>
<dbReference type="NCBIfam" id="TIGR02595">
    <property type="entry name" value="PEP_CTERM"/>
    <property type="match status" value="1"/>
</dbReference>
<accession>A0AA40VR40</accession>
<comment type="caution">
    <text evidence="4">The sequence shown here is derived from an EMBL/GenBank/DDBJ whole genome shotgun (WGS) entry which is preliminary data.</text>
</comment>
<feature type="domain" description="Ice-binding protein C-terminal" evidence="2">
    <location>
        <begin position="245"/>
        <end position="269"/>
    </location>
</feature>
<evidence type="ECO:0000259" key="2">
    <source>
        <dbReference type="Pfam" id="PF07589"/>
    </source>
</evidence>
<feature type="chain" id="PRO_5041243563" evidence="1">
    <location>
        <begin position="30"/>
        <end position="278"/>
    </location>
</feature>